<dbReference type="GO" id="GO:0005886">
    <property type="term" value="C:plasma membrane"/>
    <property type="evidence" value="ECO:0007669"/>
    <property type="project" value="UniProtKB-SubCell"/>
</dbReference>
<keyword evidence="7" id="KW-0547">Nucleotide-binding</keyword>
<dbReference type="InterPro" id="IPR000873">
    <property type="entry name" value="AMP-dep_synth/lig_dom"/>
</dbReference>
<dbReference type="PANTHER" id="PTHR43107">
    <property type="entry name" value="LONG-CHAIN FATTY ACID TRANSPORT PROTEIN"/>
    <property type="match status" value="1"/>
</dbReference>
<evidence type="ECO:0000256" key="17">
    <source>
        <dbReference type="ARBA" id="ARBA00046271"/>
    </source>
</evidence>
<dbReference type="SUPFAM" id="SSF56801">
    <property type="entry name" value="Acetyl-CoA synthetase-like"/>
    <property type="match status" value="1"/>
</dbReference>
<dbReference type="Pfam" id="PF13193">
    <property type="entry name" value="AMP-binding_C"/>
    <property type="match status" value="1"/>
</dbReference>
<evidence type="ECO:0000256" key="1">
    <source>
        <dbReference type="ARBA" id="ARBA00004651"/>
    </source>
</evidence>
<feature type="domain" description="AMP-binding enzyme C-terminal" evidence="24">
    <location>
        <begin position="501"/>
        <end position="576"/>
    </location>
</feature>
<dbReference type="InterPro" id="IPR020845">
    <property type="entry name" value="AMP-binding_CS"/>
</dbReference>
<dbReference type="Pfam" id="PF00501">
    <property type="entry name" value="AMP-binding"/>
    <property type="match status" value="1"/>
</dbReference>
<dbReference type="EC" id="6.2.1.3" evidence="14"/>
<evidence type="ECO:0000256" key="10">
    <source>
        <dbReference type="ARBA" id="ARBA00022989"/>
    </source>
</evidence>
<dbReference type="EMBL" id="JASPKY010000086">
    <property type="protein sequence ID" value="KAK9738482.1"/>
    <property type="molecule type" value="Genomic_DNA"/>
</dbReference>
<dbReference type="NCBIfam" id="NF006134">
    <property type="entry name" value="PRK08279.1"/>
    <property type="match status" value="1"/>
</dbReference>
<gene>
    <name evidence="25" type="ORF">QE152_g9824</name>
</gene>
<keyword evidence="8" id="KW-0443">Lipid metabolism</keyword>
<dbReference type="Gene3D" id="3.30.300.30">
    <property type="match status" value="1"/>
</dbReference>
<comment type="catalytic activity">
    <reaction evidence="15">
        <text>a very long-chain fatty acid + ATP + CoA = a very long-chain fatty acyl-CoA + AMP + diphosphate</text>
        <dbReference type="Rhea" id="RHEA:54536"/>
        <dbReference type="ChEBI" id="CHEBI:30616"/>
        <dbReference type="ChEBI" id="CHEBI:33019"/>
        <dbReference type="ChEBI" id="CHEBI:57287"/>
        <dbReference type="ChEBI" id="CHEBI:58950"/>
        <dbReference type="ChEBI" id="CHEBI:138261"/>
        <dbReference type="ChEBI" id="CHEBI:456215"/>
    </reaction>
    <physiologicalReaction direction="left-to-right" evidence="15">
        <dbReference type="Rhea" id="RHEA:54537"/>
    </physiologicalReaction>
</comment>
<dbReference type="GO" id="GO:0005324">
    <property type="term" value="F:long-chain fatty acid transmembrane transporter activity"/>
    <property type="evidence" value="ECO:0007669"/>
    <property type="project" value="TreeGrafter"/>
</dbReference>
<evidence type="ECO:0000256" key="7">
    <source>
        <dbReference type="ARBA" id="ARBA00022741"/>
    </source>
</evidence>
<evidence type="ECO:0000256" key="19">
    <source>
        <dbReference type="ARBA" id="ARBA00060276"/>
    </source>
</evidence>
<organism evidence="25 26">
    <name type="scientific">Popillia japonica</name>
    <name type="common">Japanese beetle</name>
    <dbReference type="NCBI Taxonomy" id="7064"/>
    <lineage>
        <taxon>Eukaryota</taxon>
        <taxon>Metazoa</taxon>
        <taxon>Ecdysozoa</taxon>
        <taxon>Arthropoda</taxon>
        <taxon>Hexapoda</taxon>
        <taxon>Insecta</taxon>
        <taxon>Pterygota</taxon>
        <taxon>Neoptera</taxon>
        <taxon>Endopterygota</taxon>
        <taxon>Coleoptera</taxon>
        <taxon>Polyphaga</taxon>
        <taxon>Scarabaeiformia</taxon>
        <taxon>Scarabaeidae</taxon>
        <taxon>Rutelinae</taxon>
        <taxon>Popillia</taxon>
    </lineage>
</organism>
<evidence type="ECO:0000313" key="25">
    <source>
        <dbReference type="EMBL" id="KAK9738483.1"/>
    </source>
</evidence>
<dbReference type="FunFam" id="3.30.300.30:FF:000002">
    <property type="entry name" value="Long-chain fatty acid transport protein 1"/>
    <property type="match status" value="1"/>
</dbReference>
<keyword evidence="4" id="KW-1003">Cell membrane</keyword>
<keyword evidence="8" id="KW-0276">Fatty acid metabolism</keyword>
<accession>A0AAW1LWN7</accession>
<evidence type="ECO:0000256" key="11">
    <source>
        <dbReference type="ARBA" id="ARBA00023055"/>
    </source>
</evidence>
<comment type="catalytic activity">
    <reaction evidence="18">
        <text>tetracosanoate + ATP + CoA = tetracosanoyl-CoA + AMP + diphosphate</text>
        <dbReference type="Rhea" id="RHEA:33639"/>
        <dbReference type="ChEBI" id="CHEBI:30616"/>
        <dbReference type="ChEBI" id="CHEBI:31014"/>
        <dbReference type="ChEBI" id="CHEBI:33019"/>
        <dbReference type="ChEBI" id="CHEBI:57287"/>
        <dbReference type="ChEBI" id="CHEBI:65052"/>
        <dbReference type="ChEBI" id="CHEBI:456215"/>
    </reaction>
    <physiologicalReaction direction="left-to-right" evidence="18">
        <dbReference type="Rhea" id="RHEA:33640"/>
    </physiologicalReaction>
</comment>
<evidence type="ECO:0000256" key="13">
    <source>
        <dbReference type="ARBA" id="ARBA00023140"/>
    </source>
</evidence>
<evidence type="ECO:0000256" key="20">
    <source>
        <dbReference type="ARBA" id="ARBA00068795"/>
    </source>
</evidence>
<dbReference type="GO" id="GO:0005524">
    <property type="term" value="F:ATP binding"/>
    <property type="evidence" value="ECO:0007669"/>
    <property type="project" value="UniProtKB-KW"/>
</dbReference>
<keyword evidence="9" id="KW-0067">ATP-binding</keyword>
<dbReference type="GO" id="GO:0005789">
    <property type="term" value="C:endoplasmic reticulum membrane"/>
    <property type="evidence" value="ECO:0007669"/>
    <property type="project" value="TreeGrafter"/>
</dbReference>
<keyword evidence="13" id="KW-0576">Peroxisome</keyword>
<dbReference type="InterPro" id="IPR025110">
    <property type="entry name" value="AMP-bd_C"/>
</dbReference>
<keyword evidence="6 22" id="KW-0812">Transmembrane</keyword>
<evidence type="ECO:0000256" key="12">
    <source>
        <dbReference type="ARBA" id="ARBA00023136"/>
    </source>
</evidence>
<evidence type="ECO:0000256" key="21">
    <source>
        <dbReference type="ARBA" id="ARBA00078285"/>
    </source>
</evidence>
<keyword evidence="5" id="KW-0436">Ligase</keyword>
<dbReference type="Proteomes" id="UP001458880">
    <property type="component" value="Unassembled WGS sequence"/>
</dbReference>
<keyword evidence="12 22" id="KW-0472">Membrane</keyword>
<evidence type="ECO:0000256" key="2">
    <source>
        <dbReference type="ARBA" id="ARBA00006432"/>
    </source>
</evidence>
<keyword evidence="10 22" id="KW-1133">Transmembrane helix</keyword>
<evidence type="ECO:0000259" key="24">
    <source>
        <dbReference type="Pfam" id="PF13193"/>
    </source>
</evidence>
<dbReference type="PANTHER" id="PTHR43107:SF15">
    <property type="entry name" value="FATTY ACID TRANSPORT PROTEIN 3, ISOFORM A"/>
    <property type="match status" value="1"/>
</dbReference>
<dbReference type="GO" id="GO:0044539">
    <property type="term" value="P:long-chain fatty acid import into cell"/>
    <property type="evidence" value="ECO:0007669"/>
    <property type="project" value="TreeGrafter"/>
</dbReference>
<evidence type="ECO:0000256" key="16">
    <source>
        <dbReference type="ARBA" id="ARBA00041297"/>
    </source>
</evidence>
<reference evidence="25 26" key="2">
    <citation type="journal article" date="2024" name="BMC Genomics">
        <title>De novo assembly and annotation of Popillia japonica's genome with initial clues to its potential as an invasive pest.</title>
        <authorList>
            <person name="Cucini C."/>
            <person name="Boschi S."/>
            <person name="Funari R."/>
            <person name="Cardaioli E."/>
            <person name="Iannotti N."/>
            <person name="Marturano G."/>
            <person name="Paoli F."/>
            <person name="Bruttini M."/>
            <person name="Carapelli A."/>
            <person name="Frati F."/>
            <person name="Nardi F."/>
        </authorList>
    </citation>
    <scope>NUCLEOTIDE SEQUENCE [LARGE SCALE GENOMIC DNA]</scope>
    <source>
        <strain evidence="25">DMR45628</strain>
    </source>
</reference>
<evidence type="ECO:0000256" key="6">
    <source>
        <dbReference type="ARBA" id="ARBA00022692"/>
    </source>
</evidence>
<name>A0AAW1LWN7_POPJA</name>
<feature type="domain" description="AMP-dependent synthetase/ligase" evidence="23">
    <location>
        <begin position="63"/>
        <end position="385"/>
    </location>
</feature>
<dbReference type="EMBL" id="JASPKY010000086">
    <property type="protein sequence ID" value="KAK9738483.1"/>
    <property type="molecule type" value="Genomic_DNA"/>
</dbReference>
<evidence type="ECO:0000256" key="14">
    <source>
        <dbReference type="ARBA" id="ARBA00026121"/>
    </source>
</evidence>
<dbReference type="InterPro" id="IPR045851">
    <property type="entry name" value="AMP-bd_C_sf"/>
</dbReference>
<dbReference type="InterPro" id="IPR042099">
    <property type="entry name" value="ANL_N_sf"/>
</dbReference>
<dbReference type="FunFam" id="3.40.50.12780:FF:000019">
    <property type="entry name" value="Long-chain fatty acid transporter"/>
    <property type="match status" value="1"/>
</dbReference>
<evidence type="ECO:0000256" key="8">
    <source>
        <dbReference type="ARBA" id="ARBA00022832"/>
    </source>
</evidence>
<evidence type="ECO:0000256" key="4">
    <source>
        <dbReference type="ARBA" id="ARBA00022475"/>
    </source>
</evidence>
<keyword evidence="11" id="KW-0445">Lipid transport</keyword>
<evidence type="ECO:0000256" key="3">
    <source>
        <dbReference type="ARBA" id="ARBA00022448"/>
    </source>
</evidence>
<evidence type="ECO:0000259" key="23">
    <source>
        <dbReference type="Pfam" id="PF00501"/>
    </source>
</evidence>
<evidence type="ECO:0000256" key="22">
    <source>
        <dbReference type="SAM" id="Phobius"/>
    </source>
</evidence>
<dbReference type="GO" id="GO:0005778">
    <property type="term" value="C:peroxisomal membrane"/>
    <property type="evidence" value="ECO:0007669"/>
    <property type="project" value="UniProtKB-SubCell"/>
</dbReference>
<evidence type="ECO:0000256" key="9">
    <source>
        <dbReference type="ARBA" id="ARBA00022840"/>
    </source>
</evidence>
<sequence length="624" mass="70914">MWYYVIPALVIFGVVHVYTKSWLYILLRTWRRDLKALIRFSKVNYYLLKWERRNMTVPKVFVDVAAKHPHKVAFYFEDDIWSFQRVDEYSNRVANFFLSEGYQQGDCVALLLESRPEYVCLWLGLSKIGVKAALINTNLTGDSLVHSIEVASSKALIFGSDFERTLKDIQSKIVHLNKYQFNENMSLSKTLFDNAKDLRVCLKESPIDAVTEHIQKGNLKDHILYIYTSGTTGLPKAAVITNVRYMVMAVGLNKMVNVQDNDCIYDSLPLYHTAGGILGTGQALLCGATIAIRKKFSASNFWKDCVRYRCTIAQYIGETCRYLLATDDNNLVKHSVRAMFGNGLKAQIWKPFAEKFGIKEIYEFYGATESNSNLVNIDSTVGAVGFVPFYAKFLYPVSLVQCDEVTGEPLRDSNGRYTICRQNEPGVLIGKISALRAVNQFTGYADKVATEKKILRNVFSEGDMYFNTGDILMYDDFGYFYFKDRTGDTFRWKGENVSTSEIEAVISDIANLSDAVVYGVEVPGAEGKAGMAAIVDQTRSLDLEQFAEGLRKHLPVYAQPIFIRLVDSVELTGTFKLIKRDLVVEGFNIHVVKDEIFFYDVRTKRFVPLTKELYDLIMQGKVRL</sequence>
<evidence type="ECO:0000256" key="15">
    <source>
        <dbReference type="ARBA" id="ARBA00036527"/>
    </source>
</evidence>
<comment type="subcellular location">
    <subcellularLocation>
        <location evidence="1">Cell membrane</location>
        <topology evidence="1">Multi-pass membrane protein</topology>
    </subcellularLocation>
    <subcellularLocation>
        <location evidence="17">Peroxisome membrane</location>
    </subcellularLocation>
</comment>
<evidence type="ECO:0000256" key="18">
    <source>
        <dbReference type="ARBA" id="ARBA00048666"/>
    </source>
</evidence>
<comment type="function">
    <text evidence="19">Acyl-CoA synthetase required for both the import of long chain fatty acids (LCFAs) (C14-C18) and the activation very long chain fatty acids (VLCFAs) (C20-C26) by esterification of the fatty acids into metabolically active CoA-thioesters for subsequent degradation or incorporation into phospholipids. The transport and fatty acyl-CoA synthetase activities are genetically separable and are thus independent activities. Esterifies VLCFAs in the peroxisome matrix. The VLCFAs are actively transported into peroxisomes by a PXA1-PXA2 heterodimeric transporter in the peroxisomal membrane.</text>
</comment>
<dbReference type="PROSITE" id="PS00455">
    <property type="entry name" value="AMP_BINDING"/>
    <property type="match status" value="1"/>
</dbReference>
<dbReference type="Gene3D" id="3.40.50.12780">
    <property type="entry name" value="N-terminal domain of ligase-like"/>
    <property type="match status" value="1"/>
</dbReference>
<keyword evidence="3" id="KW-0813">Transport</keyword>
<comment type="caution">
    <text evidence="25">The sequence shown here is derived from an EMBL/GenBank/DDBJ whole genome shotgun (WGS) entry which is preliminary data.</text>
</comment>
<evidence type="ECO:0000256" key="5">
    <source>
        <dbReference type="ARBA" id="ARBA00022598"/>
    </source>
</evidence>
<reference evidence="25" key="1">
    <citation type="submission" date="2023-05" db="EMBL/GenBank/DDBJ databases">
        <authorList>
            <person name="Nardi F."/>
            <person name="Carapelli A."/>
            <person name="Cucini C."/>
        </authorList>
    </citation>
    <scope>NUCLEOTIDE SEQUENCE</scope>
    <source>
        <strain evidence="25">DMR45628</strain>
        <tissue evidence="25">Testes</tissue>
    </source>
</reference>
<feature type="transmembrane region" description="Helical" evidence="22">
    <location>
        <begin position="6"/>
        <end position="27"/>
    </location>
</feature>
<comment type="similarity">
    <text evidence="2">Belongs to the ATP-dependent AMP-binding enzyme family.</text>
</comment>
<evidence type="ECO:0000313" key="26">
    <source>
        <dbReference type="Proteomes" id="UP001458880"/>
    </source>
</evidence>
<dbReference type="GO" id="GO:0004467">
    <property type="term" value="F:long-chain fatty acid-CoA ligase activity"/>
    <property type="evidence" value="ECO:0007669"/>
    <property type="project" value="UniProtKB-EC"/>
</dbReference>
<proteinExistence type="inferred from homology"/>
<protein>
    <recommendedName>
        <fullName evidence="20">Very long-chain fatty acid transport protein</fullName>
        <ecNumber evidence="14">6.2.1.3</ecNumber>
    </recommendedName>
    <alternativeName>
        <fullName evidence="16">Long-chain-fatty-acid--CoA ligase</fullName>
    </alternativeName>
    <alternativeName>
        <fullName evidence="21">Very-long-chain acyl-CoA synthetase</fullName>
    </alternativeName>
</protein>
<keyword evidence="26" id="KW-1185">Reference proteome</keyword>
<dbReference type="AlphaFoldDB" id="A0AAW1LWN7"/>